<organism evidence="3 4">
    <name type="scientific">Aliidiomarina iranensis</name>
    <dbReference type="NCBI Taxonomy" id="1434071"/>
    <lineage>
        <taxon>Bacteria</taxon>
        <taxon>Pseudomonadati</taxon>
        <taxon>Pseudomonadota</taxon>
        <taxon>Gammaproteobacteria</taxon>
        <taxon>Alteromonadales</taxon>
        <taxon>Idiomarinaceae</taxon>
        <taxon>Aliidiomarina</taxon>
    </lineage>
</organism>
<dbReference type="PROSITE" id="PS00197">
    <property type="entry name" value="2FE2S_FER_1"/>
    <property type="match status" value="1"/>
</dbReference>
<dbReference type="NCBIfam" id="NF007985">
    <property type="entry name" value="PRK10713.1"/>
    <property type="match status" value="1"/>
</dbReference>
<comment type="caution">
    <text evidence="3">The sequence shown here is derived from an EMBL/GenBank/DDBJ whole genome shotgun (WGS) entry which is preliminary data.</text>
</comment>
<dbReference type="GO" id="GO:0051537">
    <property type="term" value="F:2 iron, 2 sulfur cluster binding"/>
    <property type="evidence" value="ECO:0007669"/>
    <property type="project" value="InterPro"/>
</dbReference>
<dbReference type="InterPro" id="IPR012675">
    <property type="entry name" value="Beta-grasp_dom_sf"/>
</dbReference>
<dbReference type="InterPro" id="IPR001041">
    <property type="entry name" value="2Fe-2S_ferredoxin-type"/>
</dbReference>
<evidence type="ECO:0000256" key="1">
    <source>
        <dbReference type="ARBA" id="ARBA00023075"/>
    </source>
</evidence>
<keyword evidence="4" id="KW-1185">Reference proteome</keyword>
<feature type="domain" description="2Fe-2S ferredoxin-type" evidence="2">
    <location>
        <begin position="12"/>
        <end position="97"/>
    </location>
</feature>
<dbReference type="PROSITE" id="PS51085">
    <property type="entry name" value="2FE2S_FER_2"/>
    <property type="match status" value="1"/>
</dbReference>
<dbReference type="InterPro" id="IPR006058">
    <property type="entry name" value="2Fe2S_fd_BS"/>
</dbReference>
<dbReference type="AlphaFoldDB" id="A0A432VZZ1"/>
<dbReference type="OrthoDB" id="9796486at2"/>
<dbReference type="Pfam" id="PF00111">
    <property type="entry name" value="Fer2"/>
    <property type="match status" value="1"/>
</dbReference>
<dbReference type="Gene3D" id="3.10.20.30">
    <property type="match status" value="1"/>
</dbReference>
<name>A0A432VZZ1_9GAMM</name>
<accession>A0A432VZZ1</accession>
<protein>
    <submittedName>
        <fullName evidence="3">(Fe-S)-binding protein</fullName>
    </submittedName>
</protein>
<dbReference type="SUPFAM" id="SSF54292">
    <property type="entry name" value="2Fe-2S ferredoxin-like"/>
    <property type="match status" value="1"/>
</dbReference>
<proteinExistence type="predicted"/>
<reference evidence="4" key="1">
    <citation type="journal article" date="2018" name="Front. Microbiol.">
        <title>Genome-Based Analysis Reveals the Taxonomy and Diversity of the Family Idiomarinaceae.</title>
        <authorList>
            <person name="Liu Y."/>
            <person name="Lai Q."/>
            <person name="Shao Z."/>
        </authorList>
    </citation>
    <scope>NUCLEOTIDE SEQUENCE [LARGE SCALE GENOMIC DNA]</scope>
    <source>
        <strain evidence="4">GBPy7</strain>
    </source>
</reference>
<dbReference type="Proteomes" id="UP000288395">
    <property type="component" value="Unassembled WGS sequence"/>
</dbReference>
<evidence type="ECO:0000259" key="2">
    <source>
        <dbReference type="PROSITE" id="PS51085"/>
    </source>
</evidence>
<keyword evidence="1" id="KW-0830">Ubiquinone</keyword>
<dbReference type="InterPro" id="IPR036010">
    <property type="entry name" value="2Fe-2S_ferredoxin-like_sf"/>
</dbReference>
<evidence type="ECO:0000313" key="4">
    <source>
        <dbReference type="Proteomes" id="UP000288395"/>
    </source>
</evidence>
<evidence type="ECO:0000313" key="3">
    <source>
        <dbReference type="EMBL" id="RUO22320.1"/>
    </source>
</evidence>
<gene>
    <name evidence="3" type="ORF">CWE08_03805</name>
</gene>
<sequence length="97" mass="10713">MILEISISDPMTSYKIIVNEVIHIEVAADAPASLLEVMETSGLETRYHCRNGFCGACRTKLLSGSVRYTTDPLAYIRPGDILPCVCQAESDLQLEHK</sequence>
<dbReference type="CDD" id="cd00207">
    <property type="entry name" value="fer2"/>
    <property type="match status" value="1"/>
</dbReference>
<dbReference type="EMBL" id="PIPJ01000002">
    <property type="protein sequence ID" value="RUO22320.1"/>
    <property type="molecule type" value="Genomic_DNA"/>
</dbReference>